<keyword evidence="2" id="KW-1185">Reference proteome</keyword>
<protein>
    <submittedName>
        <fullName evidence="1">Lasso RiPP family leader peptide-containing protein</fullName>
    </submittedName>
</protein>
<dbReference type="Proteomes" id="UP001214441">
    <property type="component" value="Unassembled WGS sequence"/>
</dbReference>
<proteinExistence type="predicted"/>
<gene>
    <name evidence="1" type="ORF">NMN56_020125</name>
</gene>
<dbReference type="EMBL" id="JANCPR020000019">
    <property type="protein sequence ID" value="MDJ1134228.1"/>
    <property type="molecule type" value="Genomic_DNA"/>
</dbReference>
<dbReference type="RefSeq" id="WP_274045887.1">
    <property type="nucleotide sequence ID" value="NZ_JANCPR020000019.1"/>
</dbReference>
<evidence type="ECO:0000313" key="1">
    <source>
        <dbReference type="EMBL" id="MDJ1134228.1"/>
    </source>
</evidence>
<evidence type="ECO:0000313" key="2">
    <source>
        <dbReference type="Proteomes" id="UP001214441"/>
    </source>
</evidence>
<dbReference type="NCBIfam" id="NF033521">
    <property type="entry name" value="lasso_leader_L3"/>
    <property type="match status" value="1"/>
</dbReference>
<name>A0ABT6ZYT5_9ACTN</name>
<organism evidence="1 2">
    <name type="scientific">Streptomyces iconiensis</name>
    <dbReference type="NCBI Taxonomy" id="1384038"/>
    <lineage>
        <taxon>Bacteria</taxon>
        <taxon>Bacillati</taxon>
        <taxon>Actinomycetota</taxon>
        <taxon>Actinomycetes</taxon>
        <taxon>Kitasatosporales</taxon>
        <taxon>Streptomycetaceae</taxon>
        <taxon>Streptomyces</taxon>
    </lineage>
</organism>
<comment type="caution">
    <text evidence="1">The sequence shown here is derived from an EMBL/GenBank/DDBJ whole genome shotgun (WGS) entry which is preliminary data.</text>
</comment>
<accession>A0ABT6ZYT5</accession>
<sequence>MEDSREVYEVPTVTDAGDFSEVTQGDLAGWTFDGGHAPFVYMFKGPEG</sequence>
<reference evidence="1 2" key="1">
    <citation type="submission" date="2023-05" db="EMBL/GenBank/DDBJ databases">
        <title>Streptantibioticus silvisoli sp. nov., acidotolerant actinomycetes 1 from pine litter.</title>
        <authorList>
            <person name="Swiecimska M."/>
            <person name="Golinska P."/>
            <person name="Sangal V."/>
            <person name="Wachnowicz B."/>
            <person name="Goodfellow M."/>
        </authorList>
    </citation>
    <scope>NUCLEOTIDE SEQUENCE [LARGE SCALE GENOMIC DNA]</scope>
    <source>
        <strain evidence="1 2">DSM 42109</strain>
    </source>
</reference>